<gene>
    <name evidence="4" type="primary">RNP1</name>
    <name evidence="4" type="ORF">KSP39_PZI002094</name>
</gene>
<protein>
    <submittedName>
        <fullName evidence="4">Heterogeneous nuclear ribonucleoprotein 1</fullName>
    </submittedName>
</protein>
<dbReference type="GO" id="GO:1990904">
    <property type="term" value="C:ribonucleoprotein complex"/>
    <property type="evidence" value="ECO:0007669"/>
    <property type="project" value="UniProtKB-KW"/>
</dbReference>
<keyword evidence="5" id="KW-1185">Reference proteome</keyword>
<dbReference type="SMART" id="SM00360">
    <property type="entry name" value="RRM"/>
    <property type="match status" value="1"/>
</dbReference>
<dbReference type="Gene3D" id="4.10.60.10">
    <property type="entry name" value="Zinc finger, CCHC-type"/>
    <property type="match status" value="1"/>
</dbReference>
<organism evidence="4 5">
    <name type="scientific">Platanthera zijinensis</name>
    <dbReference type="NCBI Taxonomy" id="2320716"/>
    <lineage>
        <taxon>Eukaryota</taxon>
        <taxon>Viridiplantae</taxon>
        <taxon>Streptophyta</taxon>
        <taxon>Embryophyta</taxon>
        <taxon>Tracheophyta</taxon>
        <taxon>Spermatophyta</taxon>
        <taxon>Magnoliopsida</taxon>
        <taxon>Liliopsida</taxon>
        <taxon>Asparagales</taxon>
        <taxon>Orchidaceae</taxon>
        <taxon>Orchidoideae</taxon>
        <taxon>Orchideae</taxon>
        <taxon>Orchidinae</taxon>
        <taxon>Platanthera</taxon>
    </lineage>
</organism>
<dbReference type="InterPro" id="IPR053260">
    <property type="entry name" value="hnRNP"/>
</dbReference>
<keyword evidence="1" id="KW-0694">RNA-binding</keyword>
<dbReference type="SUPFAM" id="SSF54928">
    <property type="entry name" value="RNA-binding domain, RBD"/>
    <property type="match status" value="1"/>
</dbReference>
<dbReference type="InterPro" id="IPR036875">
    <property type="entry name" value="Znf_CCHC_sf"/>
</dbReference>
<dbReference type="PROSITE" id="PS50102">
    <property type="entry name" value="RRM"/>
    <property type="match status" value="1"/>
</dbReference>
<comment type="caution">
    <text evidence="4">The sequence shown here is derived from an EMBL/GenBank/DDBJ whole genome shotgun (WGS) entry which is preliminary data.</text>
</comment>
<feature type="compositionally biased region" description="Low complexity" evidence="2">
    <location>
        <begin position="230"/>
        <end position="242"/>
    </location>
</feature>
<dbReference type="AlphaFoldDB" id="A0AAP0C016"/>
<dbReference type="InterPro" id="IPR000504">
    <property type="entry name" value="RRM_dom"/>
</dbReference>
<evidence type="ECO:0000259" key="3">
    <source>
        <dbReference type="PROSITE" id="PS50102"/>
    </source>
</evidence>
<feature type="compositionally biased region" description="Basic and acidic residues" evidence="2">
    <location>
        <begin position="77"/>
        <end position="102"/>
    </location>
</feature>
<dbReference type="Pfam" id="PF00076">
    <property type="entry name" value="RRM_1"/>
    <property type="match status" value="1"/>
</dbReference>
<proteinExistence type="predicted"/>
<accession>A0AAP0C016</accession>
<evidence type="ECO:0000256" key="2">
    <source>
        <dbReference type="SAM" id="MobiDB-lite"/>
    </source>
</evidence>
<evidence type="ECO:0000256" key="1">
    <source>
        <dbReference type="PROSITE-ProRule" id="PRU00176"/>
    </source>
</evidence>
<feature type="region of interest" description="Disordered" evidence="2">
    <location>
        <begin position="77"/>
        <end position="133"/>
    </location>
</feature>
<dbReference type="PANTHER" id="PTHR48035">
    <property type="entry name" value="HETEROGENEOUS NUCLEAR RIBONUCLEOPROTEIN 1"/>
    <property type="match status" value="1"/>
</dbReference>
<dbReference type="GO" id="GO:0003723">
    <property type="term" value="F:RNA binding"/>
    <property type="evidence" value="ECO:0007669"/>
    <property type="project" value="UniProtKB-UniRule"/>
</dbReference>
<dbReference type="InterPro" id="IPR035979">
    <property type="entry name" value="RBD_domain_sf"/>
</dbReference>
<evidence type="ECO:0000313" key="5">
    <source>
        <dbReference type="Proteomes" id="UP001418222"/>
    </source>
</evidence>
<feature type="domain" description="RRM" evidence="3">
    <location>
        <begin position="6"/>
        <end position="92"/>
    </location>
</feature>
<dbReference type="PANTHER" id="PTHR48035:SF2">
    <property type="entry name" value="RNA-BINDING REGION RNP-1 DOMAIN-CONTAINING PROTEIN"/>
    <property type="match status" value="1"/>
</dbReference>
<dbReference type="Proteomes" id="UP001418222">
    <property type="component" value="Unassembled WGS sequence"/>
</dbReference>
<dbReference type="Gene3D" id="3.30.70.330">
    <property type="match status" value="1"/>
</dbReference>
<dbReference type="SUPFAM" id="SSF57756">
    <property type="entry name" value="Retrovirus zinc finger-like domains"/>
    <property type="match status" value="1"/>
</dbReference>
<dbReference type="EMBL" id="JBBWWQ010000002">
    <property type="protein sequence ID" value="KAK8954913.1"/>
    <property type="molecule type" value="Genomic_DNA"/>
</dbReference>
<feature type="region of interest" description="Disordered" evidence="2">
    <location>
        <begin position="216"/>
        <end position="247"/>
    </location>
</feature>
<evidence type="ECO:0000313" key="4">
    <source>
        <dbReference type="EMBL" id="KAK8954913.1"/>
    </source>
</evidence>
<dbReference type="InterPro" id="IPR012677">
    <property type="entry name" value="Nucleotide-bd_a/b_plait_sf"/>
</dbReference>
<sequence>MDSDQGKLFIGGISWETMEEKLINYFGKYRDVLQMVVTRDKITGKPRGFGFVVFADPAIVDRVLQDTHTIDDHTLTARKEEEKSNRSEYKEKSVAFKAEATRKGRRKSPSPPKRIAEVKSKNPDINTSDSHNSDEDFAAFTRQFQRFMKKKKWRTKPSSYFSKDDYYKKNKTSKDDKYGSNPGKQTFSKIVCYYCNRLRHVIADCPDKRKEYKYKKKHQNKCKKERSLVSQKQKSWTDSSSSESKEGDKAEAYFVLFTTEEDSVETEFLQMLDSIHGS</sequence>
<name>A0AAP0C016_9ASPA</name>
<keyword evidence="4" id="KW-0687">Ribonucleoprotein</keyword>
<reference evidence="4 5" key="1">
    <citation type="journal article" date="2022" name="Nat. Plants">
        <title>Genomes of leafy and leafless Platanthera orchids illuminate the evolution of mycoheterotrophy.</title>
        <authorList>
            <person name="Li M.H."/>
            <person name="Liu K.W."/>
            <person name="Li Z."/>
            <person name="Lu H.C."/>
            <person name="Ye Q.L."/>
            <person name="Zhang D."/>
            <person name="Wang J.Y."/>
            <person name="Li Y.F."/>
            <person name="Zhong Z.M."/>
            <person name="Liu X."/>
            <person name="Yu X."/>
            <person name="Liu D.K."/>
            <person name="Tu X.D."/>
            <person name="Liu B."/>
            <person name="Hao Y."/>
            <person name="Liao X.Y."/>
            <person name="Jiang Y.T."/>
            <person name="Sun W.H."/>
            <person name="Chen J."/>
            <person name="Chen Y.Q."/>
            <person name="Ai Y."/>
            <person name="Zhai J.W."/>
            <person name="Wu S.S."/>
            <person name="Zhou Z."/>
            <person name="Hsiao Y.Y."/>
            <person name="Wu W.L."/>
            <person name="Chen Y.Y."/>
            <person name="Lin Y.F."/>
            <person name="Hsu J.L."/>
            <person name="Li C.Y."/>
            <person name="Wang Z.W."/>
            <person name="Zhao X."/>
            <person name="Zhong W.Y."/>
            <person name="Ma X.K."/>
            <person name="Ma L."/>
            <person name="Huang J."/>
            <person name="Chen G.Z."/>
            <person name="Huang M.Z."/>
            <person name="Huang L."/>
            <person name="Peng D.H."/>
            <person name="Luo Y.B."/>
            <person name="Zou S.Q."/>
            <person name="Chen S.P."/>
            <person name="Lan S."/>
            <person name="Tsai W.C."/>
            <person name="Van de Peer Y."/>
            <person name="Liu Z.J."/>
        </authorList>
    </citation>
    <scope>NUCLEOTIDE SEQUENCE [LARGE SCALE GENOMIC DNA]</scope>
    <source>
        <strain evidence="4">Lor287</strain>
    </source>
</reference>
<dbReference type="GO" id="GO:0008270">
    <property type="term" value="F:zinc ion binding"/>
    <property type="evidence" value="ECO:0007669"/>
    <property type="project" value="InterPro"/>
</dbReference>